<feature type="compositionally biased region" description="Polar residues" evidence="1">
    <location>
        <begin position="30"/>
        <end position="40"/>
    </location>
</feature>
<organism evidence="2 3">
    <name type="scientific">Paraburkholderia dioscoreae</name>
    <dbReference type="NCBI Taxonomy" id="2604047"/>
    <lineage>
        <taxon>Bacteria</taxon>
        <taxon>Pseudomonadati</taxon>
        <taxon>Pseudomonadota</taxon>
        <taxon>Betaproteobacteria</taxon>
        <taxon>Burkholderiales</taxon>
        <taxon>Burkholderiaceae</taxon>
        <taxon>Paraburkholderia</taxon>
    </lineage>
</organism>
<dbReference type="KEGG" id="pdio:PDMSB3_3347"/>
<accession>A0A5Q4YU09</accession>
<dbReference type="AlphaFoldDB" id="A0A5Q4YU09"/>
<sequence length="94" mass="10028">MTNVYSNLPQSFGLARSSDSLHPYISLQLHSDSNNANSPGSPACRHPKHPVSPTCRKRLSGSGSCVPTPGSTMCCGSRSTTSNASSTHRCPRRR</sequence>
<reference evidence="2 3" key="1">
    <citation type="submission" date="2019-08" db="EMBL/GenBank/DDBJ databases">
        <authorList>
            <person name="Herpell B J."/>
        </authorList>
    </citation>
    <scope>NUCLEOTIDE SEQUENCE [LARGE SCALE GENOMIC DNA]</scope>
    <source>
        <strain evidence="3">Msb3</strain>
    </source>
</reference>
<evidence type="ECO:0000313" key="3">
    <source>
        <dbReference type="Proteomes" id="UP000325811"/>
    </source>
</evidence>
<evidence type="ECO:0000256" key="1">
    <source>
        <dbReference type="SAM" id="MobiDB-lite"/>
    </source>
</evidence>
<dbReference type="Proteomes" id="UP000325811">
    <property type="component" value="Chromosome I"/>
</dbReference>
<protein>
    <submittedName>
        <fullName evidence="2">Uncharacterized protein</fullName>
    </submittedName>
</protein>
<feature type="compositionally biased region" description="Basic residues" evidence="1">
    <location>
        <begin position="45"/>
        <end position="59"/>
    </location>
</feature>
<evidence type="ECO:0000313" key="2">
    <source>
        <dbReference type="EMBL" id="VVD29803.1"/>
    </source>
</evidence>
<feature type="compositionally biased region" description="Polar residues" evidence="1">
    <location>
        <begin position="61"/>
        <end position="71"/>
    </location>
</feature>
<gene>
    <name evidence="2" type="ORF">PDMSB3_3347</name>
</gene>
<feature type="region of interest" description="Disordered" evidence="1">
    <location>
        <begin position="30"/>
        <end position="94"/>
    </location>
</feature>
<proteinExistence type="predicted"/>
<dbReference type="EMBL" id="LR699553">
    <property type="protein sequence ID" value="VVD29803.1"/>
    <property type="molecule type" value="Genomic_DNA"/>
</dbReference>
<keyword evidence="3" id="KW-1185">Reference proteome</keyword>
<name>A0A5Q4YU09_9BURK</name>
<feature type="compositionally biased region" description="Polar residues" evidence="1">
    <location>
        <begin position="77"/>
        <end position="88"/>
    </location>
</feature>